<keyword evidence="2 6" id="KW-1003">Cell membrane</keyword>
<keyword evidence="9" id="KW-1185">Reference proteome</keyword>
<feature type="transmembrane region" description="Helical" evidence="6">
    <location>
        <begin position="20"/>
        <end position="42"/>
    </location>
</feature>
<evidence type="ECO:0000256" key="3">
    <source>
        <dbReference type="ARBA" id="ARBA00022692"/>
    </source>
</evidence>
<name>A0A5R9G811_9BACL</name>
<dbReference type="Proteomes" id="UP000309676">
    <property type="component" value="Unassembled WGS sequence"/>
</dbReference>
<evidence type="ECO:0000259" key="7">
    <source>
        <dbReference type="Pfam" id="PF02687"/>
    </source>
</evidence>
<reference evidence="8 9" key="1">
    <citation type="submission" date="2019-05" db="EMBL/GenBank/DDBJ databases">
        <authorList>
            <person name="Narsing Rao M.P."/>
            <person name="Li W.J."/>
        </authorList>
    </citation>
    <scope>NUCLEOTIDE SEQUENCE [LARGE SCALE GENOMIC DNA]</scope>
    <source>
        <strain evidence="8 9">SYSU_K30003</strain>
    </source>
</reference>
<keyword evidence="3 6" id="KW-0812">Transmembrane</keyword>
<keyword evidence="6" id="KW-0813">Transport</keyword>
<evidence type="ECO:0000313" key="8">
    <source>
        <dbReference type="EMBL" id="TLS49184.1"/>
    </source>
</evidence>
<evidence type="ECO:0000256" key="5">
    <source>
        <dbReference type="ARBA" id="ARBA00023136"/>
    </source>
</evidence>
<evidence type="ECO:0000256" key="2">
    <source>
        <dbReference type="ARBA" id="ARBA00022475"/>
    </source>
</evidence>
<feature type="transmembrane region" description="Helical" evidence="6">
    <location>
        <begin position="610"/>
        <end position="630"/>
    </location>
</feature>
<feature type="transmembrane region" description="Helical" evidence="6">
    <location>
        <begin position="579"/>
        <end position="598"/>
    </location>
</feature>
<feature type="transmembrane region" description="Helical" evidence="6">
    <location>
        <begin position="286"/>
        <end position="307"/>
    </location>
</feature>
<dbReference type="EMBL" id="VCIW01000023">
    <property type="protein sequence ID" value="TLS49184.1"/>
    <property type="molecule type" value="Genomic_DNA"/>
</dbReference>
<gene>
    <name evidence="8" type="ORF">FE782_26495</name>
</gene>
<dbReference type="GO" id="GO:0005886">
    <property type="term" value="C:plasma membrane"/>
    <property type="evidence" value="ECO:0007669"/>
    <property type="project" value="UniProtKB-SubCell"/>
</dbReference>
<feature type="transmembrane region" description="Helical" evidence="6">
    <location>
        <begin position="113"/>
        <end position="136"/>
    </location>
</feature>
<dbReference type="InterPro" id="IPR027022">
    <property type="entry name" value="ABC_permease_BceB-typ"/>
</dbReference>
<dbReference type="InterPro" id="IPR052536">
    <property type="entry name" value="ABC-4_Integral_Memb_Prot"/>
</dbReference>
<proteinExistence type="inferred from homology"/>
<feature type="transmembrane region" description="Helical" evidence="6">
    <location>
        <begin position="156"/>
        <end position="179"/>
    </location>
</feature>
<comment type="caution">
    <text evidence="8">The sequence shown here is derived from an EMBL/GenBank/DDBJ whole genome shotgun (WGS) entry which is preliminary data.</text>
</comment>
<dbReference type="Pfam" id="PF02687">
    <property type="entry name" value="FtsX"/>
    <property type="match status" value="1"/>
</dbReference>
<evidence type="ECO:0000256" key="6">
    <source>
        <dbReference type="PIRNR" id="PIRNR018968"/>
    </source>
</evidence>
<feature type="transmembrane region" description="Helical" evidence="6">
    <location>
        <begin position="200"/>
        <end position="221"/>
    </location>
</feature>
<dbReference type="GO" id="GO:0055085">
    <property type="term" value="P:transmembrane transport"/>
    <property type="evidence" value="ECO:0007669"/>
    <property type="project" value="UniProtKB-UniRule"/>
</dbReference>
<evidence type="ECO:0000256" key="4">
    <source>
        <dbReference type="ARBA" id="ARBA00022989"/>
    </source>
</evidence>
<dbReference type="PIRSF" id="PIRSF018968">
    <property type="entry name" value="ABC_permease_BceB"/>
    <property type="match status" value="1"/>
</dbReference>
<dbReference type="PANTHER" id="PTHR46795">
    <property type="entry name" value="ABC TRANSPORTER PERMEASE-RELATED-RELATED"/>
    <property type="match status" value="1"/>
</dbReference>
<keyword evidence="4 6" id="KW-1133">Transmembrane helix</keyword>
<evidence type="ECO:0000256" key="1">
    <source>
        <dbReference type="ARBA" id="ARBA00004651"/>
    </source>
</evidence>
<protein>
    <submittedName>
        <fullName evidence="8">FtsX-like permease family protein</fullName>
    </submittedName>
</protein>
<keyword evidence="5 6" id="KW-0472">Membrane</keyword>
<dbReference type="PANTHER" id="PTHR46795:SF1">
    <property type="entry name" value="ABC TRANSPORTER PERMEASE PROTEIN"/>
    <property type="match status" value="1"/>
</dbReference>
<feature type="transmembrane region" description="Helical" evidence="6">
    <location>
        <begin position="520"/>
        <end position="545"/>
    </location>
</feature>
<sequence length="645" mass="70812">MRMTFRALAIRNVRGGWRRYAAFLLSSSAAVMIAYLFASFVAHPDVRSGDIIGGAAVAQGLIACVYLIAVFSFFFVLYSSSSFYKTRQKEFGLLQLLGMTPWQIRRLAFAEQLIVAACAIVCGLGLGVLFSKLFYMGIGELLRTEAPVRFLIVWPAALWTAVGFAALFAAVAAVSLFGIGRKPVIELLRASRKPKRPPLASAWLTALAVAALGGGYVLAYMTNLRTVLMLMMPVTGLVVLGTYFLFTQGCIAALGRLMRSRGYYWKGVRLLALSQLSYRLKDTARMMFSVAVLFAVVFTAIGTVYVFHQDIKDQLLVNTPFALSIEEKGLDTRKVVDPEALEALFAKHGIEPEVETRTPLLDVTANVNLYGRADSEAALIEESSWNALAAELGLPAADVESGRTMFAYPFERMGRSGEETRGESVDFVVADGTLTFVSSGTIYAAATNHGKLLWILDDADFEEALGLVPDAERTVLYAYDWSGWESDAAFAKEAQALAAPELPRSLVRERITGYQDVQQFASLTLFIGLFVGVLFFFAAGSLLYFKQFTELEEDRQTYRQLLRIGVSPKELRSVIRAQIGSVFGIPFVVGTVHALFAYKMLGNVMQTNVWASALSVVAAFALLQLLYYAVTERAYMRQLGIAEAG</sequence>
<evidence type="ECO:0000313" key="9">
    <source>
        <dbReference type="Proteomes" id="UP000309676"/>
    </source>
</evidence>
<feature type="transmembrane region" description="Helical" evidence="6">
    <location>
        <begin position="227"/>
        <end position="254"/>
    </location>
</feature>
<dbReference type="AlphaFoldDB" id="A0A5R9G811"/>
<comment type="similarity">
    <text evidence="6">Belongs to the ABC-4 integral membrane protein family.</text>
</comment>
<feature type="domain" description="ABC3 transporter permease C-terminal" evidence="7">
    <location>
        <begin position="65"/>
        <end position="175"/>
    </location>
</feature>
<comment type="subcellular location">
    <subcellularLocation>
        <location evidence="1 6">Cell membrane</location>
        <topology evidence="1 6">Multi-pass membrane protein</topology>
    </subcellularLocation>
</comment>
<accession>A0A5R9G811</accession>
<feature type="transmembrane region" description="Helical" evidence="6">
    <location>
        <begin position="54"/>
        <end position="78"/>
    </location>
</feature>
<dbReference type="InterPro" id="IPR003838">
    <property type="entry name" value="ABC3_permease_C"/>
</dbReference>
<organism evidence="8 9">
    <name type="scientific">Paenibacillus antri</name>
    <dbReference type="NCBI Taxonomy" id="2582848"/>
    <lineage>
        <taxon>Bacteria</taxon>
        <taxon>Bacillati</taxon>
        <taxon>Bacillota</taxon>
        <taxon>Bacilli</taxon>
        <taxon>Bacillales</taxon>
        <taxon>Paenibacillaceae</taxon>
        <taxon>Paenibacillus</taxon>
    </lineage>
</organism>